<proteinExistence type="predicted"/>
<dbReference type="GO" id="GO:0006355">
    <property type="term" value="P:regulation of DNA-templated transcription"/>
    <property type="evidence" value="ECO:0007669"/>
    <property type="project" value="InterPro"/>
</dbReference>
<name>A0AAW5ZUQ3_RALSL</name>
<dbReference type="Gene3D" id="3.30.160.250">
    <property type="match status" value="1"/>
</dbReference>
<protein>
    <submittedName>
        <fullName evidence="2">Type II toxin-antitoxin system HicB family antitoxin</fullName>
    </submittedName>
</protein>
<dbReference type="InterPro" id="IPR035069">
    <property type="entry name" value="TTHA1013/TTHA0281-like"/>
</dbReference>
<dbReference type="Pfam" id="PF15919">
    <property type="entry name" value="HicB_lk_antitox"/>
    <property type="match status" value="1"/>
</dbReference>
<evidence type="ECO:0000259" key="1">
    <source>
        <dbReference type="Pfam" id="PF15919"/>
    </source>
</evidence>
<dbReference type="RefSeq" id="WP_013207853.1">
    <property type="nucleotide sequence ID" value="NZ_CP026092.2"/>
</dbReference>
<dbReference type="SUPFAM" id="SSF47598">
    <property type="entry name" value="Ribbon-helix-helix"/>
    <property type="match status" value="1"/>
</dbReference>
<sequence length="130" mass="14524">MLYPLYVYVGDAKHAHGVTFPDFPGCHAAADEWEDLPRAVQEAAEAHFAGDDDPIPAPTPLERLTADPEYEGGVWMLFNLDLSRLRSRTVRINVSVPEGLLSQIDAFAQRRHMTRSAFLALAAQHEMEHV</sequence>
<dbReference type="CDD" id="cd22231">
    <property type="entry name" value="RHH_NikR_HicB-like"/>
    <property type="match status" value="1"/>
</dbReference>
<dbReference type="InterPro" id="IPR010985">
    <property type="entry name" value="Ribbon_hlx_hlx"/>
</dbReference>
<dbReference type="SUPFAM" id="SSF143100">
    <property type="entry name" value="TTHA1013/TTHA0281-like"/>
    <property type="match status" value="1"/>
</dbReference>
<dbReference type="AlphaFoldDB" id="A0AAW5ZUQ3"/>
<dbReference type="Proteomes" id="UP001144050">
    <property type="component" value="Unassembled WGS sequence"/>
</dbReference>
<evidence type="ECO:0000313" key="3">
    <source>
        <dbReference type="Proteomes" id="UP001144050"/>
    </source>
</evidence>
<evidence type="ECO:0000313" key="2">
    <source>
        <dbReference type="EMBL" id="MDB0573516.1"/>
    </source>
</evidence>
<feature type="domain" description="HicB-like antitoxin of toxin-antitoxin system" evidence="1">
    <location>
        <begin position="3"/>
        <end position="123"/>
    </location>
</feature>
<gene>
    <name evidence="2" type="ORF">LBW59_22465</name>
</gene>
<dbReference type="EMBL" id="JAIVFG010000053">
    <property type="protein sequence ID" value="MDB0573516.1"/>
    <property type="molecule type" value="Genomic_DNA"/>
</dbReference>
<dbReference type="InterPro" id="IPR031807">
    <property type="entry name" value="HicB-like"/>
</dbReference>
<reference evidence="2" key="1">
    <citation type="submission" date="2021-09" db="EMBL/GenBank/DDBJ databases">
        <title>Genomic analysis of Ralstonia spp.</title>
        <authorList>
            <person name="Aburjaile F."/>
            <person name="Ariute J.C."/>
            <person name="Pais A.K.L."/>
            <person name="Albuquerque G.M.R."/>
            <person name="Silva A.M.F."/>
            <person name="Brenig B."/>
            <person name="Azevedo V."/>
            <person name="Matiuzzi M."/>
            <person name="Ramos R."/>
            <person name="Goes-Neto A."/>
            <person name="Soares S."/>
            <person name="Iseppon A.M.B."/>
            <person name="Souza E."/>
            <person name="Gama M."/>
        </authorList>
    </citation>
    <scope>NUCLEOTIDE SEQUENCE</scope>
    <source>
        <strain evidence="2">CCRMRs91</strain>
    </source>
</reference>
<accession>A0AAW5ZUQ3</accession>
<comment type="caution">
    <text evidence="2">The sequence shown here is derived from an EMBL/GenBank/DDBJ whole genome shotgun (WGS) entry which is preliminary data.</text>
</comment>
<organism evidence="2 3">
    <name type="scientific">Ralstonia solanacearum</name>
    <name type="common">Pseudomonas solanacearum</name>
    <dbReference type="NCBI Taxonomy" id="305"/>
    <lineage>
        <taxon>Bacteria</taxon>
        <taxon>Pseudomonadati</taxon>
        <taxon>Pseudomonadota</taxon>
        <taxon>Betaproteobacteria</taxon>
        <taxon>Burkholderiales</taxon>
        <taxon>Burkholderiaceae</taxon>
        <taxon>Ralstonia</taxon>
        <taxon>Ralstonia solanacearum species complex</taxon>
    </lineage>
</organism>